<keyword evidence="2" id="KW-0812">Transmembrane</keyword>
<feature type="transmembrane region" description="Helical" evidence="2">
    <location>
        <begin position="210"/>
        <end position="233"/>
    </location>
</feature>
<evidence type="ECO:0000313" key="3">
    <source>
        <dbReference type="EMBL" id="GHI39818.1"/>
    </source>
</evidence>
<dbReference type="Proteomes" id="UP001050808">
    <property type="component" value="Unassembled WGS sequence"/>
</dbReference>
<feature type="region of interest" description="Disordered" evidence="1">
    <location>
        <begin position="657"/>
        <end position="691"/>
    </location>
</feature>
<dbReference type="CDD" id="cd01127">
    <property type="entry name" value="TrwB_TraG_TraD_VirD4"/>
    <property type="match status" value="1"/>
</dbReference>
<feature type="transmembrane region" description="Helical" evidence="2">
    <location>
        <begin position="45"/>
        <end position="68"/>
    </location>
</feature>
<evidence type="ECO:0000256" key="2">
    <source>
        <dbReference type="SAM" id="Phobius"/>
    </source>
</evidence>
<name>A0ABQ3QRB9_9ACTN</name>
<reference evidence="3" key="1">
    <citation type="submission" date="2024-05" db="EMBL/GenBank/DDBJ databases">
        <title>Whole genome shotgun sequence of Streptomyces violascens NBRC 12920.</title>
        <authorList>
            <person name="Komaki H."/>
            <person name="Tamura T."/>
        </authorList>
    </citation>
    <scope>NUCLEOTIDE SEQUENCE</scope>
    <source>
        <strain evidence="3">NBRC 12920</strain>
    </source>
</reference>
<dbReference type="EMBL" id="BNDY01000016">
    <property type="protein sequence ID" value="GHI39818.1"/>
    <property type="molecule type" value="Genomic_DNA"/>
</dbReference>
<dbReference type="Gene3D" id="3.40.50.300">
    <property type="entry name" value="P-loop containing nucleotide triphosphate hydrolases"/>
    <property type="match status" value="1"/>
</dbReference>
<accession>A0ABQ3QRB9</accession>
<gene>
    <name evidence="3" type="ORF">Sviol_42260</name>
</gene>
<feature type="compositionally biased region" description="Polar residues" evidence="1">
    <location>
        <begin position="665"/>
        <end position="676"/>
    </location>
</feature>
<feature type="region of interest" description="Disordered" evidence="1">
    <location>
        <begin position="1"/>
        <end position="39"/>
    </location>
</feature>
<sequence>MPGETRRRPGTAVREDHRARPAGRAGQKGGDVEALPNPRDLVDGLPGGALGLGGGGLFAVLVVVAVLANQGTPADREKFNRSVEQFFGNAAAGIGRYLTGRELTGETRSEATWWKAGAPLPDDKATETPVEQLGARPGAPAAVSFDKPSKARRAARAATAPVRILGGALAGIWRVLRAWSRWPYAARSAARLAPIPLVWGWWRFPAETELALYAIALAAFVAALTSPAGLGWWRIRPVWTDGQIYGPGVWVAVRQILRMEDTEPRSRWLSVPDNVRADGARIVLRIPSSWIGAPESVAAVERIIEERVPGEWVPQWERTGKEHYVQWTPAPKPAAKPVLPEYVPWKSTGDPRRVFVGLAIERDSIVDVVVQTQSATPHWGVAGATGSGKSTVLYIPVVHGRMNGELIDILDTKRNSLAEAEGYSGVRIHKTVRECIAAFAEFLTSMMAAEAAMQKGADPALRAQLVPRTLVVDELPTLIKLAYTWWRYGLKGKGTPPFLDWLSIILLQGRSSNHRVVVGTQQFANAFFGGTMERAQIGTKIAVGQQDRVSWGVAFGQSTPVLGFDTDVKGRGAYSDQRKDPDADYLYVREIQPSYITPEVGQFLSMCQQAPAWFDAGAMAPWITPDVLDEVNETAATGAFLPGGKYGPAALPPVGSTAARGITGGSPSSQQTTPVLTTGGTTGGTTGAGPELVPAAAEDQAEDVVETYSLAQAFERGIIPHKPSTIRTYFKRGEKRGIKAPEGITDGQTSFYSEEELTAWLAEWQEWQDKNNTAPPPRKSTEADKETEEAPSA</sequence>
<keyword evidence="2" id="KW-0472">Membrane</keyword>
<dbReference type="SUPFAM" id="SSF52540">
    <property type="entry name" value="P-loop containing nucleoside triphosphate hydrolases"/>
    <property type="match status" value="1"/>
</dbReference>
<dbReference type="InterPro" id="IPR027417">
    <property type="entry name" value="P-loop_NTPase"/>
</dbReference>
<keyword evidence="4" id="KW-1185">Reference proteome</keyword>
<feature type="region of interest" description="Disordered" evidence="1">
    <location>
        <begin position="765"/>
        <end position="793"/>
    </location>
</feature>
<feature type="compositionally biased region" description="Basic and acidic residues" evidence="1">
    <location>
        <begin position="1"/>
        <end position="19"/>
    </location>
</feature>
<proteinExistence type="predicted"/>
<evidence type="ECO:0000256" key="1">
    <source>
        <dbReference type="SAM" id="MobiDB-lite"/>
    </source>
</evidence>
<comment type="caution">
    <text evidence="3">The sequence shown here is derived from an EMBL/GenBank/DDBJ whole genome shotgun (WGS) entry which is preliminary data.</text>
</comment>
<protein>
    <submittedName>
        <fullName evidence="3">Uncharacterized protein</fullName>
    </submittedName>
</protein>
<organism evidence="3 4">
    <name type="scientific">Streptomyces violascens</name>
    <dbReference type="NCBI Taxonomy" id="67381"/>
    <lineage>
        <taxon>Bacteria</taxon>
        <taxon>Bacillati</taxon>
        <taxon>Actinomycetota</taxon>
        <taxon>Actinomycetes</taxon>
        <taxon>Kitasatosporales</taxon>
        <taxon>Streptomycetaceae</taxon>
        <taxon>Streptomyces</taxon>
    </lineage>
</organism>
<evidence type="ECO:0000313" key="4">
    <source>
        <dbReference type="Proteomes" id="UP001050808"/>
    </source>
</evidence>
<keyword evidence="2" id="KW-1133">Transmembrane helix</keyword>